<dbReference type="Pfam" id="PF14841">
    <property type="entry name" value="FliG_M"/>
    <property type="match status" value="1"/>
</dbReference>
<evidence type="ECO:0000259" key="11">
    <source>
        <dbReference type="Pfam" id="PF14841"/>
    </source>
</evidence>
<gene>
    <name evidence="13" type="ORF">METZ01_LOCUS147701</name>
</gene>
<keyword evidence="9" id="KW-0975">Bacterial flagellum</keyword>
<dbReference type="GO" id="GO:0071973">
    <property type="term" value="P:bacterial-type flagellum-dependent cell motility"/>
    <property type="evidence" value="ECO:0007669"/>
    <property type="project" value="InterPro"/>
</dbReference>
<evidence type="ECO:0000256" key="9">
    <source>
        <dbReference type="ARBA" id="ARBA00023143"/>
    </source>
</evidence>
<dbReference type="InterPro" id="IPR023087">
    <property type="entry name" value="Flg_Motor_Flig_C"/>
</dbReference>
<evidence type="ECO:0000256" key="8">
    <source>
        <dbReference type="ARBA" id="ARBA00023136"/>
    </source>
</evidence>
<evidence type="ECO:0000256" key="3">
    <source>
        <dbReference type="ARBA" id="ARBA00010299"/>
    </source>
</evidence>
<evidence type="ECO:0000256" key="6">
    <source>
        <dbReference type="ARBA" id="ARBA00022500"/>
    </source>
</evidence>
<feature type="domain" description="Flagellar motor switch protein FliG C-terminal" evidence="10">
    <location>
        <begin position="196"/>
        <end position="299"/>
    </location>
</feature>
<name>A0A382A182_9ZZZZ</name>
<organism evidence="13">
    <name type="scientific">marine metagenome</name>
    <dbReference type="NCBI Taxonomy" id="408172"/>
    <lineage>
        <taxon>unclassified sequences</taxon>
        <taxon>metagenomes</taxon>
        <taxon>ecological metagenomes</taxon>
    </lineage>
</organism>
<feature type="domain" description="Flagellar motor switch protein FliG middle" evidence="11">
    <location>
        <begin position="94"/>
        <end position="164"/>
    </location>
</feature>
<keyword evidence="6" id="KW-0145">Chemotaxis</keyword>
<dbReference type="PANTHER" id="PTHR30534:SF0">
    <property type="entry name" value="FLAGELLAR MOTOR SWITCH PROTEIN FLIG"/>
    <property type="match status" value="1"/>
</dbReference>
<dbReference type="GO" id="GO:0006935">
    <property type="term" value="P:chemotaxis"/>
    <property type="evidence" value="ECO:0007669"/>
    <property type="project" value="UniProtKB-KW"/>
</dbReference>
<evidence type="ECO:0000256" key="2">
    <source>
        <dbReference type="ARBA" id="ARBA00004413"/>
    </source>
</evidence>
<dbReference type="AlphaFoldDB" id="A0A382A182"/>
<dbReference type="InterPro" id="IPR028263">
    <property type="entry name" value="FliG_N"/>
</dbReference>
<accession>A0A382A182</accession>
<dbReference type="Pfam" id="PF14842">
    <property type="entry name" value="FliG_N"/>
    <property type="match status" value="1"/>
</dbReference>
<sequence length="311" mass="34819">MITDYNRLSGLHKVAILFSVLGESLAMSLVRGLSRTEVRKIRATIREMGTVSFSVKRRVMEEFYFGFLSEQFQDPEKEEGPIKPFEYLTELNDEQVVALLANEDVPVIAIAMAQLPAEKRMMVLDRMKPDQKGAVLIELGSLQDVPLEAIVEVAGKLKEKASYLPKSVEFSRGGAKEIADLIGEMGTDEAERYMQTLQNEDPELFKEVKMYFLTFEDILAVFPDGTLRDLMNSVELDAIAMAVKGVEQEQVDRIISNLPQKKQAMFEPVEGAVAKREVDEARKKIVGQAKQMEKDGAFNLADMLGGGDMIE</sequence>
<protein>
    <recommendedName>
        <fullName evidence="4">Flagellar motor switch protein FliG</fullName>
    </recommendedName>
</protein>
<evidence type="ECO:0000256" key="1">
    <source>
        <dbReference type="ARBA" id="ARBA00004117"/>
    </source>
</evidence>
<evidence type="ECO:0000256" key="5">
    <source>
        <dbReference type="ARBA" id="ARBA00022475"/>
    </source>
</evidence>
<proteinExistence type="inferred from homology"/>
<evidence type="ECO:0000313" key="13">
    <source>
        <dbReference type="EMBL" id="SVA94847.1"/>
    </source>
</evidence>
<dbReference type="InterPro" id="IPR011002">
    <property type="entry name" value="FliG_a-hlx"/>
</dbReference>
<dbReference type="GO" id="GO:0009425">
    <property type="term" value="C:bacterial-type flagellum basal body"/>
    <property type="evidence" value="ECO:0007669"/>
    <property type="project" value="UniProtKB-SubCell"/>
</dbReference>
<evidence type="ECO:0000259" key="10">
    <source>
        <dbReference type="Pfam" id="PF01706"/>
    </source>
</evidence>
<dbReference type="SUPFAM" id="SSF48029">
    <property type="entry name" value="FliG"/>
    <property type="match status" value="2"/>
</dbReference>
<dbReference type="Pfam" id="PF01706">
    <property type="entry name" value="FliG_C"/>
    <property type="match status" value="1"/>
</dbReference>
<dbReference type="EMBL" id="UINC01023355">
    <property type="protein sequence ID" value="SVA94847.1"/>
    <property type="molecule type" value="Genomic_DNA"/>
</dbReference>
<keyword evidence="8" id="KW-0472">Membrane</keyword>
<evidence type="ECO:0000259" key="12">
    <source>
        <dbReference type="Pfam" id="PF14842"/>
    </source>
</evidence>
<dbReference type="GO" id="GO:0003774">
    <property type="term" value="F:cytoskeletal motor activity"/>
    <property type="evidence" value="ECO:0007669"/>
    <property type="project" value="InterPro"/>
</dbReference>
<dbReference type="PRINTS" id="PR00954">
    <property type="entry name" value="FLGMOTORFLIG"/>
</dbReference>
<comment type="similarity">
    <text evidence="3">Belongs to the FliG family.</text>
</comment>
<dbReference type="GO" id="GO:0005886">
    <property type="term" value="C:plasma membrane"/>
    <property type="evidence" value="ECO:0007669"/>
    <property type="project" value="UniProtKB-SubCell"/>
</dbReference>
<evidence type="ECO:0000256" key="4">
    <source>
        <dbReference type="ARBA" id="ARBA00021870"/>
    </source>
</evidence>
<dbReference type="InterPro" id="IPR000090">
    <property type="entry name" value="Flg_Motor_Flig"/>
</dbReference>
<feature type="domain" description="Flagellar motor switch protein FliG N-terminal" evidence="12">
    <location>
        <begin position="8"/>
        <end position="70"/>
    </location>
</feature>
<evidence type="ECO:0000256" key="7">
    <source>
        <dbReference type="ARBA" id="ARBA00022779"/>
    </source>
</evidence>
<dbReference type="InterPro" id="IPR032779">
    <property type="entry name" value="FliG_M"/>
</dbReference>
<keyword evidence="5" id="KW-1003">Cell membrane</keyword>
<keyword evidence="7" id="KW-0283">Flagellar rotation</keyword>
<dbReference type="PANTHER" id="PTHR30534">
    <property type="entry name" value="FLAGELLAR MOTOR SWITCH PROTEIN FLIG"/>
    <property type="match status" value="1"/>
</dbReference>
<reference evidence="13" key="1">
    <citation type="submission" date="2018-05" db="EMBL/GenBank/DDBJ databases">
        <authorList>
            <person name="Lanie J.A."/>
            <person name="Ng W.-L."/>
            <person name="Kazmierczak K.M."/>
            <person name="Andrzejewski T.M."/>
            <person name="Davidsen T.M."/>
            <person name="Wayne K.J."/>
            <person name="Tettelin H."/>
            <person name="Glass J.I."/>
            <person name="Rusch D."/>
            <person name="Podicherti R."/>
            <person name="Tsui H.-C.T."/>
            <person name="Winkler M.E."/>
        </authorList>
    </citation>
    <scope>NUCLEOTIDE SEQUENCE</scope>
</reference>
<comment type="subcellular location">
    <subcellularLocation>
        <location evidence="1">Bacterial flagellum basal body</location>
    </subcellularLocation>
    <subcellularLocation>
        <location evidence="2">Cell membrane</location>
        <topology evidence="2">Peripheral membrane protein</topology>
        <orientation evidence="2">Cytoplasmic side</orientation>
    </subcellularLocation>
</comment>
<dbReference type="Gene3D" id="1.10.220.30">
    <property type="match status" value="3"/>
</dbReference>